<reference evidence="8" key="1">
    <citation type="submission" date="2018-01" db="EMBL/GenBank/DDBJ databases">
        <authorList>
            <person name="Mao J.F."/>
        </authorList>
    </citation>
    <scope>NUCLEOTIDE SEQUENCE</scope>
    <source>
        <strain evidence="8">Huo1</strain>
        <tissue evidence="8">Leaf</tissue>
    </source>
</reference>
<accession>A0A8X8ZXK0</accession>
<keyword evidence="4 6" id="KW-1133">Transmembrane helix</keyword>
<name>A0A8X8ZXK0_SALSN</name>
<comment type="similarity">
    <text evidence="2">Belongs to the anion exchanger (TC 2.A.31.3) family.</text>
</comment>
<keyword evidence="5 6" id="KW-0472">Membrane</keyword>
<keyword evidence="3 6" id="KW-0812">Transmembrane</keyword>
<organism evidence="8">
    <name type="scientific">Salvia splendens</name>
    <name type="common">Scarlet sage</name>
    <dbReference type="NCBI Taxonomy" id="180675"/>
    <lineage>
        <taxon>Eukaryota</taxon>
        <taxon>Viridiplantae</taxon>
        <taxon>Streptophyta</taxon>
        <taxon>Embryophyta</taxon>
        <taxon>Tracheophyta</taxon>
        <taxon>Spermatophyta</taxon>
        <taxon>Magnoliopsida</taxon>
        <taxon>eudicotyledons</taxon>
        <taxon>Gunneridae</taxon>
        <taxon>Pentapetalae</taxon>
        <taxon>asterids</taxon>
        <taxon>lamiids</taxon>
        <taxon>Lamiales</taxon>
        <taxon>Lamiaceae</taxon>
        <taxon>Nepetoideae</taxon>
        <taxon>Mentheae</taxon>
        <taxon>Salviinae</taxon>
        <taxon>Salvia</taxon>
        <taxon>Salvia subgen. Calosphace</taxon>
        <taxon>core Calosphace</taxon>
    </lineage>
</organism>
<comment type="subcellular location">
    <subcellularLocation>
        <location evidence="1">Membrane</location>
        <topology evidence="1">Multi-pass membrane protein</topology>
    </subcellularLocation>
</comment>
<dbReference type="PANTHER" id="PTHR11453:SF40">
    <property type="entry name" value="BORON TRANSPORTER 4-RELATED"/>
    <property type="match status" value="1"/>
</dbReference>
<gene>
    <name evidence="8" type="ORF">SASPL_118787</name>
</gene>
<keyword evidence="9" id="KW-1185">Reference proteome</keyword>
<sequence>MEFCEQDMAKVPMLYIFGALLPAVMIDGLYFFDHSVASQLAQQKEFNLKNPSVYHYDILLLGLMTLLCGLMGLPPSNGVLLQSSMHTKILAVLRKQIIRRKMVECAKKGIKRKANTSEIYGEMQAIFVEIDNSHVTNNVVKELEKLKTAVMKIEEEHESKCISMSKKLIDEHLSIHVNEQRLSNLL</sequence>
<proteinExistence type="inferred from homology"/>
<feature type="transmembrane region" description="Helical" evidence="6">
    <location>
        <begin position="53"/>
        <end position="73"/>
    </location>
</feature>
<dbReference type="InterPro" id="IPR003020">
    <property type="entry name" value="HCO3_transpt_euk"/>
</dbReference>
<reference evidence="8" key="2">
    <citation type="submission" date="2020-08" db="EMBL/GenBank/DDBJ databases">
        <title>Plant Genome Project.</title>
        <authorList>
            <person name="Zhang R.-G."/>
        </authorList>
    </citation>
    <scope>NUCLEOTIDE SEQUENCE</scope>
    <source>
        <strain evidence="8">Huo1</strain>
        <tissue evidence="8">Leaf</tissue>
    </source>
</reference>
<dbReference type="InterPro" id="IPR011531">
    <property type="entry name" value="HCO3_transpt-like_TM_dom"/>
</dbReference>
<comment type="caution">
    <text evidence="8">The sequence shown here is derived from an EMBL/GenBank/DDBJ whole genome shotgun (WGS) entry which is preliminary data.</text>
</comment>
<dbReference type="GO" id="GO:0006820">
    <property type="term" value="P:monoatomic anion transport"/>
    <property type="evidence" value="ECO:0007669"/>
    <property type="project" value="InterPro"/>
</dbReference>
<dbReference type="AlphaFoldDB" id="A0A8X8ZXK0"/>
<dbReference type="GO" id="GO:0005452">
    <property type="term" value="F:solute:inorganic anion antiporter activity"/>
    <property type="evidence" value="ECO:0007669"/>
    <property type="project" value="InterPro"/>
</dbReference>
<protein>
    <recommendedName>
        <fullName evidence="7">Bicarbonate transporter-like transmembrane domain-containing protein</fullName>
    </recommendedName>
</protein>
<evidence type="ECO:0000259" key="7">
    <source>
        <dbReference type="Pfam" id="PF00955"/>
    </source>
</evidence>
<evidence type="ECO:0000256" key="3">
    <source>
        <dbReference type="ARBA" id="ARBA00022692"/>
    </source>
</evidence>
<evidence type="ECO:0000256" key="2">
    <source>
        <dbReference type="ARBA" id="ARBA00006262"/>
    </source>
</evidence>
<dbReference type="EMBL" id="PNBA02000006">
    <property type="protein sequence ID" value="KAG6422222.1"/>
    <property type="molecule type" value="Genomic_DNA"/>
</dbReference>
<evidence type="ECO:0000256" key="1">
    <source>
        <dbReference type="ARBA" id="ARBA00004141"/>
    </source>
</evidence>
<evidence type="ECO:0000313" key="8">
    <source>
        <dbReference type="EMBL" id="KAG6422222.1"/>
    </source>
</evidence>
<dbReference type="PANTHER" id="PTHR11453">
    <property type="entry name" value="ANION EXCHANGE PROTEIN"/>
    <property type="match status" value="1"/>
</dbReference>
<evidence type="ECO:0000256" key="4">
    <source>
        <dbReference type="ARBA" id="ARBA00022989"/>
    </source>
</evidence>
<dbReference type="GO" id="GO:0005886">
    <property type="term" value="C:plasma membrane"/>
    <property type="evidence" value="ECO:0007669"/>
    <property type="project" value="TreeGrafter"/>
</dbReference>
<evidence type="ECO:0000313" key="9">
    <source>
        <dbReference type="Proteomes" id="UP000298416"/>
    </source>
</evidence>
<evidence type="ECO:0000256" key="6">
    <source>
        <dbReference type="SAM" id="Phobius"/>
    </source>
</evidence>
<dbReference type="GO" id="GO:0050801">
    <property type="term" value="P:monoatomic ion homeostasis"/>
    <property type="evidence" value="ECO:0007669"/>
    <property type="project" value="TreeGrafter"/>
</dbReference>
<dbReference type="Pfam" id="PF00955">
    <property type="entry name" value="HCO3_cotransp"/>
    <property type="match status" value="1"/>
</dbReference>
<dbReference type="Proteomes" id="UP000298416">
    <property type="component" value="Unassembled WGS sequence"/>
</dbReference>
<evidence type="ECO:0000256" key="5">
    <source>
        <dbReference type="ARBA" id="ARBA00023136"/>
    </source>
</evidence>
<feature type="transmembrane region" description="Helical" evidence="6">
    <location>
        <begin position="12"/>
        <end position="32"/>
    </location>
</feature>
<feature type="domain" description="Bicarbonate transporter-like transmembrane" evidence="7">
    <location>
        <begin position="7"/>
        <end position="96"/>
    </location>
</feature>